<dbReference type="SUPFAM" id="SSF52058">
    <property type="entry name" value="L domain-like"/>
    <property type="match status" value="4"/>
</dbReference>
<comment type="similarity">
    <text evidence="2">Belongs to the RLP family.</text>
</comment>
<keyword evidence="4" id="KW-0433">Leucine-rich repeat</keyword>
<dbReference type="SMART" id="SM00365">
    <property type="entry name" value="LRR_SD22"/>
    <property type="match status" value="4"/>
</dbReference>
<evidence type="ECO:0000256" key="2">
    <source>
        <dbReference type="ARBA" id="ARBA00009592"/>
    </source>
</evidence>
<dbReference type="SMART" id="SM00369">
    <property type="entry name" value="LRR_TYP"/>
    <property type="match status" value="12"/>
</dbReference>
<dbReference type="Pfam" id="PF08263">
    <property type="entry name" value="LRRNT_2"/>
    <property type="match status" value="1"/>
</dbReference>
<keyword evidence="7" id="KW-0677">Repeat</keyword>
<keyword evidence="14" id="KW-1185">Reference proteome</keyword>
<evidence type="ECO:0000256" key="3">
    <source>
        <dbReference type="ARBA" id="ARBA00022475"/>
    </source>
</evidence>
<evidence type="ECO:0000256" key="8">
    <source>
        <dbReference type="ARBA" id="ARBA00022989"/>
    </source>
</evidence>
<dbReference type="FunFam" id="3.80.10.10:FF:000095">
    <property type="entry name" value="LRR receptor-like serine/threonine-protein kinase GSO1"/>
    <property type="match status" value="2"/>
</dbReference>
<keyword evidence="8 11" id="KW-1133">Transmembrane helix</keyword>
<dbReference type="GO" id="GO:0005886">
    <property type="term" value="C:plasma membrane"/>
    <property type="evidence" value="ECO:0007669"/>
    <property type="project" value="UniProtKB-SubCell"/>
</dbReference>
<evidence type="ECO:0000256" key="6">
    <source>
        <dbReference type="ARBA" id="ARBA00022729"/>
    </source>
</evidence>
<keyword evidence="9 11" id="KW-0472">Membrane</keyword>
<evidence type="ECO:0000256" key="11">
    <source>
        <dbReference type="SAM" id="Phobius"/>
    </source>
</evidence>
<keyword evidence="3" id="KW-1003">Cell membrane</keyword>
<name>A0A822XZ62_NELNU</name>
<evidence type="ECO:0000313" key="14">
    <source>
        <dbReference type="Proteomes" id="UP000607653"/>
    </source>
</evidence>
<dbReference type="Pfam" id="PF13855">
    <property type="entry name" value="LRR_8"/>
    <property type="match status" value="3"/>
</dbReference>
<accession>A0A822XZ62</accession>
<evidence type="ECO:0000256" key="7">
    <source>
        <dbReference type="ARBA" id="ARBA00022737"/>
    </source>
</evidence>
<feature type="transmembrane region" description="Helical" evidence="11">
    <location>
        <begin position="952"/>
        <end position="975"/>
    </location>
</feature>
<organism evidence="13 14">
    <name type="scientific">Nelumbo nucifera</name>
    <name type="common">Sacred lotus</name>
    <dbReference type="NCBI Taxonomy" id="4432"/>
    <lineage>
        <taxon>Eukaryota</taxon>
        <taxon>Viridiplantae</taxon>
        <taxon>Streptophyta</taxon>
        <taxon>Embryophyta</taxon>
        <taxon>Tracheophyta</taxon>
        <taxon>Spermatophyta</taxon>
        <taxon>Magnoliopsida</taxon>
        <taxon>Proteales</taxon>
        <taxon>Nelumbonaceae</taxon>
        <taxon>Nelumbo</taxon>
    </lineage>
</organism>
<dbReference type="InterPro" id="IPR046956">
    <property type="entry name" value="RLP23-like"/>
</dbReference>
<keyword evidence="5 11" id="KW-0812">Transmembrane</keyword>
<evidence type="ECO:0000313" key="13">
    <source>
        <dbReference type="EMBL" id="DAD25013.1"/>
    </source>
</evidence>
<dbReference type="AlphaFoldDB" id="A0A822XZ62"/>
<dbReference type="FunFam" id="3.80.10.10:FF:000041">
    <property type="entry name" value="LRR receptor-like serine/threonine-protein kinase ERECTA"/>
    <property type="match status" value="1"/>
</dbReference>
<gene>
    <name evidence="13" type="ORF">HUJ06_026477</name>
</gene>
<dbReference type="PANTHER" id="PTHR48063:SF90">
    <property type="entry name" value="OS11G0565920 PROTEIN"/>
    <property type="match status" value="1"/>
</dbReference>
<sequence length="1009" mass="111143">MGLSNSSSTSGGGGGCSTTSTSSLQLLCLVLFSGILYLETIKPCFSSQDVNLGCIELERMALLKLKHGLVDHSARLSSWVGEDCCSWGGVRCSYKTGHVVQLNLRNTFQLPDIPPDEDDDQLAVYERSALGGEINPSLLNLEFLTYMDFSNNNFSRIPIPSFIGSLKKLRYLNLSRSSFGGTIPPQLGNLSSLRHLDLSGNYELNVDNLEWLPGLSSLAYLHMGYMNMRAAGKYWLQSINMLPSLLELHLSSCELHYPLLPHSINLTSLSILDLSTNSLNTSVLIWFLNISSLSNLYFRSNYPQYHNLSNNLDIGGGASISWGCHLQSLDLSESGIGGEVTKLVDSLSRCNNRRIKTINLGYNQFSGRLPASIFNLSSLEELDLSGNLFYGNLPTSVGNLSCLKKLDLSYNQMNGTIPVNVGELSDLVFLDLCENSWNGVISKFHLMNLTRLETFLISSSSVKSLVFKVTYDWVPPFSLKLLDFSDLQLDPRFPTWLQTQKQLSLLSLRNVGISDTIPHWFWELFSNRQIILDLSNNHLTGKLPTPLRLHLESSINLSFNCLEGPIQPLSANLTALYLSSNFFSGAIPTDIGNLMPLLYVLDLSWNRLGGSIPPSITKMKQLETLILSNNLLSGELPRDWKDLQKLQVLDLANNSLTGMVPSSFSLLINLEWLVLSNNSFHGELPSLRSCKGLLGLNLGENRFYGEFLTWIGETSFDLMFLRLRSNSFSGNIPEQLCGFTCLHFLDLARNNLSGFIPSCFGNLSAFVDLNSYMCASGSSYRQSMMVVTKGKELQYTGDGFMDGNLDYIKSIDLSSNNLSGNVPDEITNLLGLQTLNLSMNHLTGKIPEKIGNLKRLETLDLSSNHLSGNIPQSLSSLSFLSHLNLSYNNLSGRIPSGNQLQTLDDSSIYTGNPYLCGLPLSKNCENGKTSQSPASRDGDNGDNETSESKMQWFYISMAPGFVVGFCAASGIGIVVRDDTGAFIVGRALTSSCSSAKEFEALEVLEGLCM</sequence>
<dbReference type="InterPro" id="IPR013210">
    <property type="entry name" value="LRR_N_plant-typ"/>
</dbReference>
<comment type="caution">
    <text evidence="13">The sequence shown here is derived from an EMBL/GenBank/DDBJ whole genome shotgun (WGS) entry which is preliminary data.</text>
</comment>
<evidence type="ECO:0000256" key="5">
    <source>
        <dbReference type="ARBA" id="ARBA00022692"/>
    </source>
</evidence>
<dbReference type="InterPro" id="IPR032675">
    <property type="entry name" value="LRR_dom_sf"/>
</dbReference>
<evidence type="ECO:0000256" key="10">
    <source>
        <dbReference type="ARBA" id="ARBA00023180"/>
    </source>
</evidence>
<evidence type="ECO:0000256" key="1">
    <source>
        <dbReference type="ARBA" id="ARBA00004251"/>
    </source>
</evidence>
<evidence type="ECO:0000256" key="4">
    <source>
        <dbReference type="ARBA" id="ARBA00022614"/>
    </source>
</evidence>
<dbReference type="InterPro" id="IPR003591">
    <property type="entry name" value="Leu-rich_rpt_typical-subtyp"/>
</dbReference>
<feature type="domain" description="Leucine-rich repeat-containing N-terminal plant-type" evidence="12">
    <location>
        <begin position="58"/>
        <end position="93"/>
    </location>
</feature>
<dbReference type="PROSITE" id="PS51450">
    <property type="entry name" value="LRR"/>
    <property type="match status" value="2"/>
</dbReference>
<dbReference type="PANTHER" id="PTHR48063">
    <property type="entry name" value="LRR RECEPTOR-LIKE KINASE"/>
    <property type="match status" value="1"/>
</dbReference>
<keyword evidence="6" id="KW-0732">Signal</keyword>
<dbReference type="Gene3D" id="3.80.10.10">
    <property type="entry name" value="Ribonuclease Inhibitor"/>
    <property type="match status" value="5"/>
</dbReference>
<dbReference type="Pfam" id="PF00560">
    <property type="entry name" value="LRR_1"/>
    <property type="match status" value="8"/>
</dbReference>
<keyword evidence="10" id="KW-0325">Glycoprotein</keyword>
<dbReference type="PRINTS" id="PR00019">
    <property type="entry name" value="LEURICHRPT"/>
</dbReference>
<dbReference type="InterPro" id="IPR001611">
    <property type="entry name" value="Leu-rich_rpt"/>
</dbReference>
<reference evidence="13 14" key="1">
    <citation type="journal article" date="2020" name="Mol. Biol. Evol.">
        <title>Distinct Expression and Methylation Patterns for Genes with Different Fates following a Single Whole-Genome Duplication in Flowering Plants.</title>
        <authorList>
            <person name="Shi T."/>
            <person name="Rahmani R.S."/>
            <person name="Gugger P.F."/>
            <person name="Wang M."/>
            <person name="Li H."/>
            <person name="Zhang Y."/>
            <person name="Li Z."/>
            <person name="Wang Q."/>
            <person name="Van de Peer Y."/>
            <person name="Marchal K."/>
            <person name="Chen J."/>
        </authorList>
    </citation>
    <scope>NUCLEOTIDE SEQUENCE [LARGE SCALE GENOMIC DNA]</scope>
    <source>
        <tissue evidence="13">Leaf</tissue>
    </source>
</reference>
<evidence type="ECO:0000259" key="12">
    <source>
        <dbReference type="Pfam" id="PF08263"/>
    </source>
</evidence>
<evidence type="ECO:0000256" key="9">
    <source>
        <dbReference type="ARBA" id="ARBA00023136"/>
    </source>
</evidence>
<proteinExistence type="inferred from homology"/>
<dbReference type="EMBL" id="DUZY01000001">
    <property type="protein sequence ID" value="DAD25013.1"/>
    <property type="molecule type" value="Genomic_DNA"/>
</dbReference>
<protein>
    <recommendedName>
        <fullName evidence="12">Leucine-rich repeat-containing N-terminal plant-type domain-containing protein</fullName>
    </recommendedName>
</protein>
<comment type="subcellular location">
    <subcellularLocation>
        <location evidence="1">Cell membrane</location>
        <topology evidence="1">Single-pass type I membrane protein</topology>
    </subcellularLocation>
</comment>
<dbReference type="Proteomes" id="UP000607653">
    <property type="component" value="Unassembled WGS sequence"/>
</dbReference>